<dbReference type="InterPro" id="IPR020290">
    <property type="entry name" value="Gp88"/>
</dbReference>
<organismHost>
    <name type="scientific">Mycobacterium</name>
    <dbReference type="NCBI Taxonomy" id="1763"/>
</organismHost>
<accession>A0A2Z5XD52</accession>
<evidence type="ECO:0000313" key="2">
    <source>
        <dbReference type="EMBL" id="BBC44207.1"/>
    </source>
</evidence>
<dbReference type="OrthoDB" id="6686at10239"/>
<organism evidence="2 3">
    <name type="scientific">Mycobacterium phage D29</name>
    <name type="common">Mycobacteriophage D29</name>
    <dbReference type="NCBI Taxonomy" id="28369"/>
    <lineage>
        <taxon>Viruses</taxon>
        <taxon>Duplodnaviria</taxon>
        <taxon>Heunggongvirae</taxon>
        <taxon>Uroviricota</taxon>
        <taxon>Caudoviricetes</taxon>
        <taxon>Fromanvirus</taxon>
    </lineage>
</organism>
<name>A0A2Z5XD52_BPMD2</name>
<evidence type="ECO:0000259" key="1">
    <source>
        <dbReference type="Pfam" id="PF17338"/>
    </source>
</evidence>
<dbReference type="Proteomes" id="UP000250156">
    <property type="component" value="Segment"/>
</dbReference>
<dbReference type="GeneID" id="1261616"/>
<dbReference type="KEGG" id="vg:1261616"/>
<feature type="domain" description="Gene product 88" evidence="1">
    <location>
        <begin position="3"/>
        <end position="228"/>
    </location>
</feature>
<dbReference type="Pfam" id="PF17338">
    <property type="entry name" value="GP88"/>
    <property type="match status" value="1"/>
</dbReference>
<proteinExistence type="predicted"/>
<evidence type="ECO:0000313" key="3">
    <source>
        <dbReference type="Proteomes" id="UP000250156"/>
    </source>
</evidence>
<reference evidence="2 3" key="1">
    <citation type="submission" date="2018-01" db="EMBL/GenBank/DDBJ databases">
        <title>Genome sequence of Mycobacterium phage D29.</title>
        <authorList>
            <person name="Uchiyama J."/>
            <person name="Matsuzaki S."/>
        </authorList>
    </citation>
    <scope>NUCLEOTIDE SEQUENCE [LARGE SCALE GENOMIC DNA]</scope>
</reference>
<sequence>MASLKRSNDRKVTNYVHVTKGGNATVGIANSIGLPSGQGFSCPDATAFCAKVCYAGKLEKVRKAVSSVLLHNWELLRDADLTDTVTLLSEMMADFVKDCDKKKAPKLFRIHWDGDFFSPTYVAAWARVIRDFSDVQFWAYTRVQTAAVYLHAQKLSNLSLYFSADPDNVDVARFLEGKGINIAYVDTTFAEGKAQFPTAVRCPELNNRDFDLINAKGSACARCGLCINGRKSVLFSTTKK</sequence>
<dbReference type="RefSeq" id="NP_046894.1">
    <property type="nucleotide sequence ID" value="NC_001900.1"/>
</dbReference>
<dbReference type="EMBL" id="AP018480">
    <property type="protein sequence ID" value="BBC44207.1"/>
    <property type="molecule type" value="Genomic_DNA"/>
</dbReference>
<protein>
    <recommendedName>
        <fullName evidence="1">Gene product 88 domain-containing protein</fullName>
    </recommendedName>
</protein>